<keyword evidence="3" id="KW-0808">Transferase</keyword>
<keyword evidence="7" id="KW-1185">Reference proteome</keyword>
<dbReference type="InterPro" id="IPR029063">
    <property type="entry name" value="SAM-dependent_MTases_sf"/>
</dbReference>
<dbReference type="GO" id="GO:0032259">
    <property type="term" value="P:methylation"/>
    <property type="evidence" value="ECO:0007669"/>
    <property type="project" value="UniProtKB-KW"/>
</dbReference>
<organism evidence="6 7">
    <name type="scientific">Leptotrichia shahii</name>
    <dbReference type="NCBI Taxonomy" id="157691"/>
    <lineage>
        <taxon>Bacteria</taxon>
        <taxon>Fusobacteriati</taxon>
        <taxon>Fusobacteriota</taxon>
        <taxon>Fusobacteriia</taxon>
        <taxon>Fusobacteriales</taxon>
        <taxon>Leptotrichiaceae</taxon>
        <taxon>Leptotrichia</taxon>
    </lineage>
</organism>
<dbReference type="Pfam" id="PF02086">
    <property type="entry name" value="MethyltransfD12"/>
    <property type="match status" value="1"/>
</dbReference>
<keyword evidence="4" id="KW-0949">S-adenosyl-L-methionine</keyword>
<reference evidence="6 7" key="1">
    <citation type="submission" date="2019-07" db="EMBL/GenBank/DDBJ databases">
        <title>Complete Genome Sequence of Leptotrichia shahii Strain JCM 16776.</title>
        <authorList>
            <person name="Watanabe S."/>
            <person name="Cui L."/>
        </authorList>
    </citation>
    <scope>NUCLEOTIDE SEQUENCE [LARGE SCALE GENOMIC DNA]</scope>
    <source>
        <strain evidence="6 7">JCM16776</strain>
    </source>
</reference>
<dbReference type="PRINTS" id="PR00505">
    <property type="entry name" value="D12N6MTFRASE"/>
</dbReference>
<evidence type="ECO:0000256" key="5">
    <source>
        <dbReference type="ARBA" id="ARBA00047942"/>
    </source>
</evidence>
<dbReference type="KEGG" id="lsz:JCM16776_0373"/>
<proteinExistence type="predicted"/>
<evidence type="ECO:0000313" key="6">
    <source>
        <dbReference type="EMBL" id="BBM40160.1"/>
    </source>
</evidence>
<dbReference type="InterPro" id="IPR012327">
    <property type="entry name" value="MeTrfase_D12"/>
</dbReference>
<dbReference type="InterPro" id="IPR002052">
    <property type="entry name" value="DNA_methylase_N6_adenine_CS"/>
</dbReference>
<dbReference type="AlphaFoldDB" id="A0A510JLE9"/>
<keyword evidence="2 6" id="KW-0489">Methyltransferase</keyword>
<comment type="catalytic activity">
    <reaction evidence="5">
        <text>a 2'-deoxyadenosine in DNA + S-adenosyl-L-methionine = an N(6)-methyl-2'-deoxyadenosine in DNA + S-adenosyl-L-homocysteine + H(+)</text>
        <dbReference type="Rhea" id="RHEA:15197"/>
        <dbReference type="Rhea" id="RHEA-COMP:12418"/>
        <dbReference type="Rhea" id="RHEA-COMP:12419"/>
        <dbReference type="ChEBI" id="CHEBI:15378"/>
        <dbReference type="ChEBI" id="CHEBI:57856"/>
        <dbReference type="ChEBI" id="CHEBI:59789"/>
        <dbReference type="ChEBI" id="CHEBI:90615"/>
        <dbReference type="ChEBI" id="CHEBI:90616"/>
        <dbReference type="EC" id="2.1.1.72"/>
    </reaction>
</comment>
<dbReference type="GO" id="GO:0009307">
    <property type="term" value="P:DNA restriction-modification system"/>
    <property type="evidence" value="ECO:0007669"/>
    <property type="project" value="InterPro"/>
</dbReference>
<dbReference type="Gene3D" id="3.40.50.150">
    <property type="entry name" value="Vaccinia Virus protein VP39"/>
    <property type="match status" value="1"/>
</dbReference>
<accession>A0A510JLE9</accession>
<evidence type="ECO:0000256" key="4">
    <source>
        <dbReference type="ARBA" id="ARBA00022691"/>
    </source>
</evidence>
<evidence type="ECO:0000256" key="1">
    <source>
        <dbReference type="ARBA" id="ARBA00011900"/>
    </source>
</evidence>
<evidence type="ECO:0000313" key="7">
    <source>
        <dbReference type="Proteomes" id="UP000322617"/>
    </source>
</evidence>
<gene>
    <name evidence="6" type="primary">fokIM</name>
    <name evidence="6" type="ORF">JCM16776_0373</name>
</gene>
<name>A0A510JLE9_9FUSO</name>
<dbReference type="SUPFAM" id="SSF53335">
    <property type="entry name" value="S-adenosyl-L-methionine-dependent methyltransferases"/>
    <property type="match status" value="1"/>
</dbReference>
<dbReference type="GO" id="GO:0003676">
    <property type="term" value="F:nucleic acid binding"/>
    <property type="evidence" value="ECO:0007669"/>
    <property type="project" value="InterPro"/>
</dbReference>
<dbReference type="PROSITE" id="PS00092">
    <property type="entry name" value="N6_MTASE"/>
    <property type="match status" value="1"/>
</dbReference>
<evidence type="ECO:0000256" key="2">
    <source>
        <dbReference type="ARBA" id="ARBA00022603"/>
    </source>
</evidence>
<dbReference type="RefSeq" id="WP_018450874.1">
    <property type="nucleotide sequence ID" value="NZ_AP019827.1"/>
</dbReference>
<dbReference type="GO" id="GO:0009007">
    <property type="term" value="F:site-specific DNA-methyltransferase (adenine-specific) activity"/>
    <property type="evidence" value="ECO:0007669"/>
    <property type="project" value="UniProtKB-EC"/>
</dbReference>
<dbReference type="STRING" id="1122172.GCA_000373045_01246"/>
<dbReference type="Proteomes" id="UP000322617">
    <property type="component" value="Chromosome"/>
</dbReference>
<protein>
    <recommendedName>
        <fullName evidence="1">site-specific DNA-methyltransferase (adenine-specific)</fullName>
        <ecNumber evidence="1">2.1.1.72</ecNumber>
    </recommendedName>
</protein>
<dbReference type="REBASE" id="355133">
    <property type="entry name" value="M.Lsh16776ORF373P"/>
</dbReference>
<sequence>MEKFNINNRRYIGNKSKLLEWIFEKIRENTIGSSFFDIFSGTGSVSKEALNYYDEIIINDFLFSNNVIYKAFFGNEDYDKKKLEKIAVDINSCKYEDLEENYFDKNFGDKYFGKRDARRIGFIREKIETKKREKEISEKEYNILLSSLIYSIDKIANTVGHYEAYIKKSIKDDLLFFNLIKPLDTKGKNIKIFREEANKLGNKITSDIVFLDPPYNSRQYSRFYHVIENLIEWEKPELFGVALKPKEKNMSDYCRSNAPKVFDDLVKKLNCKYIAVTYNNTYNSKSSSSKNKISFEEISKSLNEVGETKVFEKEYKFFNAGKTDFKAHKEFLFLTEVK</sequence>
<dbReference type="OrthoDB" id="9805629at2"/>
<evidence type="ECO:0000256" key="3">
    <source>
        <dbReference type="ARBA" id="ARBA00022679"/>
    </source>
</evidence>
<dbReference type="EC" id="2.1.1.72" evidence="1"/>
<dbReference type="EMBL" id="AP019827">
    <property type="protein sequence ID" value="BBM40160.1"/>
    <property type="molecule type" value="Genomic_DNA"/>
</dbReference>